<dbReference type="EMBL" id="BSTX01000001">
    <property type="protein sequence ID" value="GLZ75412.1"/>
    <property type="molecule type" value="Genomic_DNA"/>
</dbReference>
<dbReference type="RefSeq" id="WP_285660647.1">
    <property type="nucleotide sequence ID" value="NZ_BSTX01000001.1"/>
</dbReference>
<dbReference type="AlphaFoldDB" id="A0A9W6W121"/>
<protein>
    <submittedName>
        <fullName evidence="1">Uncharacterized protein</fullName>
    </submittedName>
</protein>
<evidence type="ECO:0000313" key="1">
    <source>
        <dbReference type="EMBL" id="GLZ75412.1"/>
    </source>
</evidence>
<comment type="caution">
    <text evidence="1">The sequence shown here is derived from an EMBL/GenBank/DDBJ whole genome shotgun (WGS) entry which is preliminary data.</text>
</comment>
<evidence type="ECO:0000313" key="2">
    <source>
        <dbReference type="Proteomes" id="UP001165079"/>
    </source>
</evidence>
<dbReference type="Proteomes" id="UP001165079">
    <property type="component" value="Unassembled WGS sequence"/>
</dbReference>
<gene>
    <name evidence="1" type="ORF">Afil01_02190</name>
</gene>
<sequence>MTDEPERAFALAWKNRRVFATRENWPEGALDSCEAIEREFPNVHPVWHKGGWPGAWSERGFYATVRGLPGSGRTIYAPTAEELHGKIAALPAAQRGA</sequence>
<organism evidence="1 2">
    <name type="scientific">Actinorhabdospora filicis</name>
    <dbReference type="NCBI Taxonomy" id="1785913"/>
    <lineage>
        <taxon>Bacteria</taxon>
        <taxon>Bacillati</taxon>
        <taxon>Actinomycetota</taxon>
        <taxon>Actinomycetes</taxon>
        <taxon>Micromonosporales</taxon>
        <taxon>Micromonosporaceae</taxon>
        <taxon>Actinorhabdospora</taxon>
    </lineage>
</organism>
<name>A0A9W6W121_9ACTN</name>
<reference evidence="1" key="1">
    <citation type="submission" date="2023-03" db="EMBL/GenBank/DDBJ databases">
        <title>Actinorhabdospora filicis NBRC 111898.</title>
        <authorList>
            <person name="Ichikawa N."/>
            <person name="Sato H."/>
            <person name="Tonouchi N."/>
        </authorList>
    </citation>
    <scope>NUCLEOTIDE SEQUENCE</scope>
    <source>
        <strain evidence="1">NBRC 111898</strain>
    </source>
</reference>
<keyword evidence="2" id="KW-1185">Reference proteome</keyword>
<proteinExistence type="predicted"/>
<accession>A0A9W6W121</accession>